<evidence type="ECO:0000313" key="4">
    <source>
        <dbReference type="EMBL" id="CAG9319711.1"/>
    </source>
</evidence>
<dbReference type="GO" id="GO:0005737">
    <property type="term" value="C:cytoplasm"/>
    <property type="evidence" value="ECO:0007669"/>
    <property type="project" value="TreeGrafter"/>
</dbReference>
<reference evidence="4" key="1">
    <citation type="submission" date="2021-09" db="EMBL/GenBank/DDBJ databases">
        <authorList>
            <consortium name="AG Swart"/>
            <person name="Singh M."/>
            <person name="Singh A."/>
            <person name="Seah K."/>
            <person name="Emmerich C."/>
        </authorList>
    </citation>
    <scope>NUCLEOTIDE SEQUENCE</scope>
    <source>
        <strain evidence="4">ATCC30299</strain>
    </source>
</reference>
<organism evidence="4 5">
    <name type="scientific">Blepharisma stoltei</name>
    <dbReference type="NCBI Taxonomy" id="1481888"/>
    <lineage>
        <taxon>Eukaryota</taxon>
        <taxon>Sar</taxon>
        <taxon>Alveolata</taxon>
        <taxon>Ciliophora</taxon>
        <taxon>Postciliodesmatophora</taxon>
        <taxon>Heterotrichea</taxon>
        <taxon>Heterotrichida</taxon>
        <taxon>Blepharismidae</taxon>
        <taxon>Blepharisma</taxon>
    </lineage>
</organism>
<dbReference type="EMBL" id="CAJZBQ010000023">
    <property type="protein sequence ID" value="CAG9319711.1"/>
    <property type="molecule type" value="Genomic_DNA"/>
</dbReference>
<evidence type="ECO:0000313" key="5">
    <source>
        <dbReference type="Proteomes" id="UP001162131"/>
    </source>
</evidence>
<dbReference type="AlphaFoldDB" id="A0AAU9J1U7"/>
<accession>A0AAU9J1U7</accession>
<evidence type="ECO:0000256" key="2">
    <source>
        <dbReference type="PROSITE-ProRule" id="PRU00317"/>
    </source>
</evidence>
<dbReference type="Proteomes" id="UP001162131">
    <property type="component" value="Unassembled WGS sequence"/>
</dbReference>
<feature type="repeat" description="Pumilio" evidence="2">
    <location>
        <begin position="110"/>
        <end position="146"/>
    </location>
</feature>
<dbReference type="SUPFAM" id="SSF48371">
    <property type="entry name" value="ARM repeat"/>
    <property type="match status" value="1"/>
</dbReference>
<sequence length="381" mass="43734">MEPKKKYKFPEKARSGTISDDLISRSWSISNESNNSDSRYNIVHTSVSQCFNDILDEDPALSYSGDIDSVSDFSINISSLPFLCRTKTGSKKIQQYIAKSRPEEIEQIVNVVSPHLGEIMTDLYGNYMCQTLFQSCSSTQRLYLLTRLKDDIIRVSRNPRGTHALQTAITLASLPEEELCYQRALQGHIIELSLETNGSHVIQRLLATLKNKHFIIREILGHVRELAIDKLGLCVIKKCINDPQIFSELLSHALVLMQDPYGNYALQHMIDQWQEECSFQIINCIRGKVAQLCNQKYSSNVMEKCMKEERMREEIINELIADDKMLSLLNCPYGCYVLRTAALESDLKQRERLKNAVNSAISMLHQKKLKQRWDEILSYLE</sequence>
<proteinExistence type="predicted"/>
<dbReference type="PANTHER" id="PTHR12537">
    <property type="entry name" value="RNA BINDING PROTEIN PUMILIO-RELATED"/>
    <property type="match status" value="1"/>
</dbReference>
<comment type="caution">
    <text evidence="4">The sequence shown here is derived from an EMBL/GenBank/DDBJ whole genome shotgun (WGS) entry which is preliminary data.</text>
</comment>
<evidence type="ECO:0000256" key="1">
    <source>
        <dbReference type="ARBA" id="ARBA00022737"/>
    </source>
</evidence>
<dbReference type="GO" id="GO:0010608">
    <property type="term" value="P:post-transcriptional regulation of gene expression"/>
    <property type="evidence" value="ECO:0007669"/>
    <property type="project" value="TreeGrafter"/>
</dbReference>
<evidence type="ECO:0000259" key="3">
    <source>
        <dbReference type="PROSITE" id="PS50303"/>
    </source>
</evidence>
<protein>
    <recommendedName>
        <fullName evidence="3">PUM-HD domain-containing protein</fullName>
    </recommendedName>
</protein>
<keyword evidence="1" id="KW-0677">Repeat</keyword>
<feature type="repeat" description="Pumilio" evidence="2">
    <location>
        <begin position="184"/>
        <end position="221"/>
    </location>
</feature>
<dbReference type="GO" id="GO:0003729">
    <property type="term" value="F:mRNA binding"/>
    <property type="evidence" value="ECO:0007669"/>
    <property type="project" value="TreeGrafter"/>
</dbReference>
<feature type="repeat" description="Pumilio" evidence="2">
    <location>
        <begin position="248"/>
        <end position="283"/>
    </location>
</feature>
<dbReference type="InterPro" id="IPR016024">
    <property type="entry name" value="ARM-type_fold"/>
</dbReference>
<keyword evidence="5" id="KW-1185">Reference proteome</keyword>
<feature type="domain" description="PUM-HD" evidence="3">
    <location>
        <begin position="46"/>
        <end position="380"/>
    </location>
</feature>
<dbReference type="Pfam" id="PF00806">
    <property type="entry name" value="PUF"/>
    <property type="match status" value="5"/>
</dbReference>
<dbReference type="InterPro" id="IPR011989">
    <property type="entry name" value="ARM-like"/>
</dbReference>
<dbReference type="SMART" id="SM00025">
    <property type="entry name" value="Pumilio"/>
    <property type="match status" value="7"/>
</dbReference>
<dbReference type="PANTHER" id="PTHR12537:SF13">
    <property type="entry name" value="PUMILIO HOMOLOGY DOMAIN FAMILY MEMBER 4"/>
    <property type="match status" value="1"/>
</dbReference>
<dbReference type="InterPro" id="IPR033133">
    <property type="entry name" value="PUM-HD"/>
</dbReference>
<gene>
    <name evidence="4" type="ORF">BSTOLATCC_MIC24260</name>
</gene>
<dbReference type="InterPro" id="IPR001313">
    <property type="entry name" value="Pumilio_RNA-bd_rpt"/>
</dbReference>
<name>A0AAU9J1U7_9CILI</name>
<dbReference type="PROSITE" id="PS50302">
    <property type="entry name" value="PUM"/>
    <property type="match status" value="3"/>
</dbReference>
<dbReference type="PROSITE" id="PS50303">
    <property type="entry name" value="PUM_HD"/>
    <property type="match status" value="1"/>
</dbReference>
<dbReference type="Gene3D" id="1.25.10.10">
    <property type="entry name" value="Leucine-rich Repeat Variant"/>
    <property type="match status" value="1"/>
</dbReference>